<dbReference type="InterPro" id="IPR026983">
    <property type="entry name" value="DHC"/>
</dbReference>
<dbReference type="AlphaFoldDB" id="A0A0L8G5V1"/>
<organism evidence="2">
    <name type="scientific">Octopus bimaculoides</name>
    <name type="common">California two-spotted octopus</name>
    <dbReference type="NCBI Taxonomy" id="37653"/>
    <lineage>
        <taxon>Eukaryota</taxon>
        <taxon>Metazoa</taxon>
        <taxon>Spiralia</taxon>
        <taxon>Lophotrochozoa</taxon>
        <taxon>Mollusca</taxon>
        <taxon>Cephalopoda</taxon>
        <taxon>Coleoidea</taxon>
        <taxon>Octopodiformes</taxon>
        <taxon>Octopoda</taxon>
        <taxon>Incirrata</taxon>
        <taxon>Octopodidae</taxon>
        <taxon>Octopus</taxon>
    </lineage>
</organism>
<gene>
    <name evidence="2" type="ORF">OCBIM_22000231mg</name>
</gene>
<dbReference type="EMBL" id="KQ423903">
    <property type="protein sequence ID" value="KOF71965.1"/>
    <property type="molecule type" value="Genomic_DNA"/>
</dbReference>
<dbReference type="GO" id="GO:0036156">
    <property type="term" value="C:inner dynein arm"/>
    <property type="evidence" value="ECO:0007669"/>
    <property type="project" value="TreeGrafter"/>
</dbReference>
<proteinExistence type="predicted"/>
<dbReference type="GO" id="GO:0005524">
    <property type="term" value="F:ATP binding"/>
    <property type="evidence" value="ECO:0007669"/>
    <property type="project" value="InterPro"/>
</dbReference>
<dbReference type="SUPFAM" id="SSF52540">
    <property type="entry name" value="P-loop containing nucleoside triphosphate hydrolases"/>
    <property type="match status" value="2"/>
</dbReference>
<dbReference type="GO" id="GO:0045505">
    <property type="term" value="F:dynein intermediate chain binding"/>
    <property type="evidence" value="ECO:0007669"/>
    <property type="project" value="InterPro"/>
</dbReference>
<dbReference type="InterPro" id="IPR035699">
    <property type="entry name" value="AAA_6"/>
</dbReference>
<dbReference type="GO" id="GO:0097729">
    <property type="term" value="C:9+2 motile cilium"/>
    <property type="evidence" value="ECO:0007669"/>
    <property type="project" value="TreeGrafter"/>
</dbReference>
<dbReference type="GO" id="GO:0051959">
    <property type="term" value="F:dynein light intermediate chain binding"/>
    <property type="evidence" value="ECO:0007669"/>
    <property type="project" value="InterPro"/>
</dbReference>
<dbReference type="PANTHER" id="PTHR10676">
    <property type="entry name" value="DYNEIN HEAVY CHAIN FAMILY PROTEIN"/>
    <property type="match status" value="1"/>
</dbReference>
<dbReference type="GO" id="GO:0060294">
    <property type="term" value="P:cilium movement involved in cell motility"/>
    <property type="evidence" value="ECO:0007669"/>
    <property type="project" value="TreeGrafter"/>
</dbReference>
<dbReference type="GO" id="GO:0008569">
    <property type="term" value="F:minus-end-directed microtubule motor activity"/>
    <property type="evidence" value="ECO:0007669"/>
    <property type="project" value="TreeGrafter"/>
</dbReference>
<sequence length="331" mass="37869">MTDEEKIVMRSIVKVLRPCLMEGEETAQFVRTLRDVFKLTMPECSMQDVVLQEGLKNHLKETFSDFSQGMLDKLIELYSCCGQTNRSTILCGPSGSGKSTMLNALVHTLNMLSYQMSGLDPDEERRKQKSHGLSKFNGKSRKRLQLLRETIANFQPPLKIVDKLGLSEKYKKSCYPRIYKSYIYPSSMSPEEFIGHYSPYGWQTGFLCQELDRISPSRTGNALEFIDDVPKSFGYSQVWFVFDGPLHTSWCDPISGLFDASRTLVLPNGETFVLSEDTKIIMETDKLSSASPAMLSQCLVVFCNNTTFHWATYFQAWKKDINFKPYMTEDR</sequence>
<feature type="domain" description="Dynein heavy chain hydrolytic ATP-binding dynein motor region" evidence="1">
    <location>
        <begin position="3"/>
        <end position="99"/>
    </location>
</feature>
<dbReference type="InterPro" id="IPR027417">
    <property type="entry name" value="P-loop_NTPase"/>
</dbReference>
<dbReference type="Gene3D" id="3.40.50.300">
    <property type="entry name" value="P-loop containing nucleotide triphosphate hydrolases"/>
    <property type="match status" value="1"/>
</dbReference>
<dbReference type="Pfam" id="PF12774">
    <property type="entry name" value="AAA_6"/>
    <property type="match status" value="1"/>
</dbReference>
<name>A0A0L8G5V1_OCTBM</name>
<reference evidence="2" key="1">
    <citation type="submission" date="2015-07" db="EMBL/GenBank/DDBJ databases">
        <title>MeaNS - Measles Nucleotide Surveillance Program.</title>
        <authorList>
            <person name="Tran T."/>
            <person name="Druce J."/>
        </authorList>
    </citation>
    <scope>NUCLEOTIDE SEQUENCE</scope>
    <source>
        <strain evidence="2">UCB-OBI-ISO-001</strain>
        <tissue evidence="2">Gonad</tissue>
    </source>
</reference>
<dbReference type="OrthoDB" id="5986589at2759"/>
<dbReference type="PANTHER" id="PTHR10676:SF359">
    <property type="entry name" value="DYNEIN HEAVY CHAIN DOMAIN-CONTAINING PROTEIN 1"/>
    <property type="match status" value="1"/>
</dbReference>
<dbReference type="STRING" id="37653.A0A0L8G5V1"/>
<protein>
    <recommendedName>
        <fullName evidence="1">Dynein heavy chain hydrolytic ATP-binding dynein motor region domain-containing protein</fullName>
    </recommendedName>
</protein>
<accession>A0A0L8G5V1</accession>
<evidence type="ECO:0000259" key="1">
    <source>
        <dbReference type="Pfam" id="PF12774"/>
    </source>
</evidence>
<evidence type="ECO:0000313" key="2">
    <source>
        <dbReference type="EMBL" id="KOF71965.1"/>
    </source>
</evidence>